<dbReference type="InterPro" id="IPR036372">
    <property type="entry name" value="BEACH_dom_sf"/>
</dbReference>
<dbReference type="Gene3D" id="1.10.1540.10">
    <property type="entry name" value="BEACH domain"/>
    <property type="match status" value="1"/>
</dbReference>
<dbReference type="SUPFAM" id="SSF50729">
    <property type="entry name" value="PH domain-like"/>
    <property type="match status" value="1"/>
</dbReference>
<evidence type="ECO:0000256" key="4">
    <source>
        <dbReference type="ARBA" id="ARBA00073334"/>
    </source>
</evidence>
<feature type="compositionally biased region" description="Polar residues" evidence="5">
    <location>
        <begin position="2187"/>
        <end position="2280"/>
    </location>
</feature>
<comment type="caution">
    <text evidence="10">The sequence shown here is derived from an EMBL/GenBank/DDBJ whole genome shotgun (WGS) entry which is preliminary data.</text>
</comment>
<dbReference type="CDD" id="cd06071">
    <property type="entry name" value="Beach"/>
    <property type="match status" value="1"/>
</dbReference>
<keyword evidence="11" id="KW-1185">Reference proteome</keyword>
<feature type="compositionally biased region" description="Low complexity" evidence="5">
    <location>
        <begin position="2100"/>
        <end position="2122"/>
    </location>
</feature>
<dbReference type="PROSITE" id="PS50090">
    <property type="entry name" value="MYB_LIKE"/>
    <property type="match status" value="1"/>
</dbReference>
<feature type="compositionally biased region" description="Polar residues" evidence="5">
    <location>
        <begin position="3366"/>
        <end position="3379"/>
    </location>
</feature>
<dbReference type="Proteomes" id="UP000750334">
    <property type="component" value="Unassembled WGS sequence"/>
</dbReference>
<feature type="region of interest" description="Disordered" evidence="5">
    <location>
        <begin position="2427"/>
        <end position="2447"/>
    </location>
</feature>
<evidence type="ECO:0000256" key="5">
    <source>
        <dbReference type="SAM" id="MobiDB-lite"/>
    </source>
</evidence>
<feature type="compositionally biased region" description="Polar residues" evidence="5">
    <location>
        <begin position="2479"/>
        <end position="2488"/>
    </location>
</feature>
<dbReference type="InterPro" id="IPR001005">
    <property type="entry name" value="SANT/Myb"/>
</dbReference>
<dbReference type="Gene3D" id="2.130.10.10">
    <property type="entry name" value="YVTN repeat-like/Quinoprotein amine dehydrogenase"/>
    <property type="match status" value="1"/>
</dbReference>
<feature type="compositionally biased region" description="Acidic residues" evidence="5">
    <location>
        <begin position="2437"/>
        <end position="2447"/>
    </location>
</feature>
<dbReference type="PROSITE" id="PS51293">
    <property type="entry name" value="SANT"/>
    <property type="match status" value="1"/>
</dbReference>
<dbReference type="InterPro" id="IPR036322">
    <property type="entry name" value="WD40_repeat_dom_sf"/>
</dbReference>
<dbReference type="OrthoDB" id="26681at2759"/>
<dbReference type="PROSITE" id="PS51783">
    <property type="entry name" value="PH_BEACH"/>
    <property type="match status" value="1"/>
</dbReference>
<dbReference type="Gene3D" id="2.30.29.30">
    <property type="entry name" value="Pleckstrin-homology domain (PH domain)/Phosphotyrosine-binding domain (PTB)"/>
    <property type="match status" value="1"/>
</dbReference>
<dbReference type="InterPro" id="IPR050865">
    <property type="entry name" value="BEACH_Domain"/>
</dbReference>
<feature type="region of interest" description="Disordered" evidence="5">
    <location>
        <begin position="2180"/>
        <end position="2280"/>
    </location>
</feature>
<dbReference type="PROSITE" id="PS50197">
    <property type="entry name" value="BEACH"/>
    <property type="match status" value="1"/>
</dbReference>
<organism evidence="10 11">
    <name type="scientific">Maudiozyma exigua</name>
    <name type="common">Yeast</name>
    <name type="synonym">Kazachstania exigua</name>
    <dbReference type="NCBI Taxonomy" id="34358"/>
    <lineage>
        <taxon>Eukaryota</taxon>
        <taxon>Fungi</taxon>
        <taxon>Dikarya</taxon>
        <taxon>Ascomycota</taxon>
        <taxon>Saccharomycotina</taxon>
        <taxon>Saccharomycetes</taxon>
        <taxon>Saccharomycetales</taxon>
        <taxon>Saccharomycetaceae</taxon>
        <taxon>Maudiozyma</taxon>
    </lineage>
</organism>
<dbReference type="SMART" id="SM00717">
    <property type="entry name" value="SANT"/>
    <property type="match status" value="2"/>
</dbReference>
<feature type="compositionally biased region" description="Basic residues" evidence="5">
    <location>
        <begin position="2833"/>
        <end position="2849"/>
    </location>
</feature>
<name>A0A9P6WEI9_MAUEX</name>
<dbReference type="CDD" id="cd00167">
    <property type="entry name" value="SANT"/>
    <property type="match status" value="2"/>
</dbReference>
<sequence>METLNDIDILAGILSNILILTQNNEDSETSIEHDLKMIFEDAPFTIEELKGDNNVQLESYVETSMNTLFSIETTDLNLHFSDIDKWLALFRYSSNTLNHILALQIILHLTKSSYINRQALAYQNKLKLALFHIIKNIREIDGQEQINQFEYTKQQQCNEIYASMLSINCRPREVVDIYDEIPSNSKHQLLLALGNHISDPLSRNFIQCENSILSLEKHELQNEPVTFQLYIEFNNVISNRFLTLGDDIFFEINEGKFTISNSQGIIESIYDYEVEIEKEYLMHIEINADKIVFYAEGNYVNSIPFQYNITIRNNELQLSVGSMISSFKIYKLYVWKMKFSVEVIKLMFLLGPLYDNSFMIPYDFKGIQKSVDKSIFREVYQHSEVTNYTSYDDFLRKFTDWTESNLLIDLDIENLIIKYGSNDSLFQLSNSTDIIYGKTYYFRNSNVPSIFHSINYIEFTMNCIDKSRSLDEIYDRTEELVILLREPTLLNWFLIENGFSILSHILHQCVKKFNQGLPIQFMNLFLNNFCTNYENLSDIMIKNAPAYEELILNFDLWYYISDDQNIKNSELELLRFVCFHINLLITSSKYSIYNMDLLLRFKIVIKLLTFTHNNPTINLSLLENDIDSIISPLLYYGISHSNLGMMLNFSFLELETGNPENSIICENAINSIIKYSFINNSMPNLILMNQVFHARTVLLLICQHSKQSLNPIPSLNILLRLFSSNKLLFTSFAKGSGIPFRKGTINAYTRLFMHILQVHISLESIKDNEYCRESIIKTKHILTNAVYDGIMNATNSVFENFITDLVFPIRSTLLDDDELKRDSYLDLSFFHSILPVLFSRLVHNNSIENENSLVYSNIVTLFSIFLNYFMTIKVHTSFLIDGFNILVQCVKARPKTSIFKFRNNKFDSDIDHLFATFSYLIIYLQLTKQVKWNKNEIQKFCEILEGNSSLLFSKRNGVGNHKLTAMFYIFLQIQLNEYPSMLIVRNTLKAILQQKERDLSHIVHVLDPIHNQELKNAFTTFVHTAGDEGFALILSLDHILLNDYKLSEFSSICKSEASILSSRLSYSGEQLRERIHNNKELDQQKFREKCELLYDDFSEKNRGTKTRILIAAKKMVIDFTTDTQEDNNYYSNVLHKIRSNFAHVHDIQNNKNSNVKWRLDGVENINRARRKLLPSYTCSDHDNPVVSSAITGRNHIGDFNEENITNETVGKDISDESLVSSFSKFELQNENRKILRILKIGDSIRDIWNTSLVVGLDLSEGILILGQKYLYFVSGYYFSKSDGNIVKIEDVPATYRDTNIGLIINRSESQEIEANKPVEVNSWLLDRLAFVTKRPFLLRDVAIEILFDNNTTLFFSFKNNPIREAVYHLLAKISKAHLLDPLYADVLEELNERSNMVGTRNGISKTSLTTKFVNVITPGMKTKNIYEVTELWRKGRISNFYYLMVINTLAGRSFNDLTQYPIFPWVLSDYTSDHLDLSDEQSYRDLSKPMGAQSEKRRAGFIERFNALKTVNDPLAPPFHYGTHYSSAMIVSSFLIRLKPFTDSFVLLQDGSFGHADRLFSSMERTWKSAAIENSTDVRELIPEFFFLPEFLLNINNYNFGTDQRGLKVDDVILPPWSNGDPKIFVNKNREALESPYVSQHLHEWIDLIFGYKQKGKLAEENVNVFNRMSYPGAINLEKIDDENERRALASIIHNFGQIPLQIFQDAHPSKLTINSSSFNFSAMNHLKENPSIRYEKILQEPSSYLTYDKDMQFHAHSYSSFKVGSYYLDYLLERVGSESMFIDGIKYRNLHLSALTVCIPWKNGTFITADVNGLLKIWTIHGKGIADLSLSHKATLHGHLHEVIDAHIYSEYYTLVTLDSHGNVYTWDLISYELINCVHRNAKKISVSSLHGSMLVLTKNDKLVIYNLNSLEYRDIEVPEESHIRSFAFLDFKTTDPYAGHLYLDPLEVVGVGYNDGTVRIFQLSIDDRKNEWQLLQQKILHNSLKTPITSIAAVADITFITEPGDSICLSTPTLTHFTIACGTATGPYPHRSYGNSYPHNYQPAPSANEVPLSKNNIRASNTSENSATIGSSPLSQTTLENHNKSNETVRPSRYNQPVSRKTSVSSSVVSNSSAPGSVSVTRPVNTTVISASSAHNASLGVTASIPTTPSGNIQPTTSRYNSEYHEDVHIPVSNNGMSSMHKPISTGNSVDNNVSSPLTTTHVKSRYSATTPSRYNPYNPNQLPKAQSAYVNPNKTPLQKSHSQQYLSSQRNRPRSVDSTTFEKPYSQNSTTHPTYSNITVEKPSFAVSNSSSTASFFNRGNKWRSHLSHAPSTASSTNDHYPSGQYQNQRSNFWRGTTTKQSSYIIGNEPIPTANRFNTKSANIDPVSVDPLAKQNTTVKEVNEHNKGVRLSPRSSLIRSVPQTTRETTKQTPINHRNYDLQRSRANTPLSSGDDIETETNESESEIILPSIDTKYELEKLQPKSNDLWTVEQTKETITSMPTTSDSREEERKPEIDENNKQVVDVTDKEMLKTDELAQVSENEESKKFGYEYVSDPAILKTDVSKLTVPNTSSPFTVKFPQQEKCIFPLNRVETKLWELKYKDRSYRIARQKYLLKNPIVSFKEYSFFKRNIANQKHIYGPRLLETFKTIKKFERMHIVSLNKLHDSFKESWEKDCKKMEEVNSEVRKDEIEYKKKEYEKKIEKEEQEKHQEEHSNSSRRRNRADFVDDTEMESVMLQIDPDYKHVQAAAVIPDLQLNVLNRHSRKFKNVNNLFTDKDKWASRLLTDGIDNFSEHEHELFLEGYLTHPKKFGKISHHMGGLRTPEECVLHYYRTKRNVDYKELLVQKNKKRKSNAAAKRRSKKKEKIADSNESFVEHNESSRQSSNDTVEKDNVEELPILEPATIETDSVTVEKEDNTPKMEQVIVNVEKVNPVESVQIENVVQKETVVEDSGAQPDKDIIVADGITDQTVKEPVTKNVTNHPIVKTVSETTIESNTNEPVAKEKEEDAHEQMLTTAEPDVSVTQQTAITSSLLPGSIENVGNDEIVIPKKRIFDNSEQTNQPIETSSNNITLNEHMIERPGTLEAADEYYDSDGTRKKQRIVSDHKSSYWSVKESQAFPELLERYGSQWTLISEELATKSTTMVRNYYQRNAAQYGWKSIVEDTDLRRNAGSSDSVQQTQILIQPEQQPVMNISNGIPMQQKPTLGFFSNPTEHRIVSTDSTSGQTFNVVNDGNRDSFSNASTPTATLPAPILPSIQLNPNSIGAPQRQAYVTSTEQVTGNNGIPTPSKHNNNNNNRMNFVQKESSTRTSIANLMNNDSGLVTSRAVPLTGRSTANVGPPLIPSASSDDKMIANVNPTPSRRMDLGIRNFLNNPVPEESNTRTVPQPTSGPSNPMVSPLNAPTGTSIISDHKSNVSKPINGATDGKRIVVQDMNVPPQYSNAGSSHPRLSSISSLLNPVSSMQPRSNLPPLNYNNVNMIPQRGNGITQQKVAVPDFNFANDPLAALAAVASAPETLASIANPRQNPNRSQSK</sequence>
<dbReference type="Pfam" id="PF00249">
    <property type="entry name" value="Myb_DNA-binding"/>
    <property type="match status" value="2"/>
</dbReference>
<feature type="region of interest" description="Disordered" evidence="5">
    <location>
        <begin position="2308"/>
        <end position="2332"/>
    </location>
</feature>
<accession>A0A9P6WEI9</accession>
<feature type="region of interest" description="Disordered" evidence="5">
    <location>
        <begin position="3317"/>
        <end position="3336"/>
    </location>
</feature>
<dbReference type="SMART" id="SM01026">
    <property type="entry name" value="Beach"/>
    <property type="match status" value="1"/>
</dbReference>
<dbReference type="InterPro" id="IPR011993">
    <property type="entry name" value="PH-like_dom_sf"/>
</dbReference>
<dbReference type="InterPro" id="IPR023362">
    <property type="entry name" value="PH-BEACH_dom"/>
</dbReference>
<reference evidence="10 11" key="1">
    <citation type="submission" date="2020-11" db="EMBL/GenBank/DDBJ databases">
        <title>Kefir isolates.</title>
        <authorList>
            <person name="Marcisauskas S."/>
            <person name="Kim Y."/>
            <person name="Blasche S."/>
        </authorList>
    </citation>
    <scope>NUCLEOTIDE SEQUENCE [LARGE SCALE GENOMIC DNA]</scope>
    <source>
        <strain evidence="10 11">OG2</strain>
    </source>
</reference>
<feature type="domain" description="SANT" evidence="8">
    <location>
        <begin position="2771"/>
        <end position="2823"/>
    </location>
</feature>
<dbReference type="SUPFAM" id="SSF50978">
    <property type="entry name" value="WD40 repeat-like"/>
    <property type="match status" value="1"/>
</dbReference>
<protein>
    <recommendedName>
        <fullName evidence="4">Beige protein homolog 1</fullName>
    </recommendedName>
</protein>
<dbReference type="Pfam" id="PF14844">
    <property type="entry name" value="PH_BEACH"/>
    <property type="match status" value="1"/>
</dbReference>
<evidence type="ECO:0000259" key="7">
    <source>
        <dbReference type="PROSITE" id="PS50197"/>
    </source>
</evidence>
<dbReference type="CDD" id="cd01201">
    <property type="entry name" value="PH_BEACH"/>
    <property type="match status" value="1"/>
</dbReference>
<feature type="compositionally biased region" description="Polar residues" evidence="5">
    <location>
        <begin position="2090"/>
        <end position="2099"/>
    </location>
</feature>
<evidence type="ECO:0000259" key="6">
    <source>
        <dbReference type="PROSITE" id="PS50090"/>
    </source>
</evidence>
<keyword evidence="1" id="KW-0853">WD repeat</keyword>
<feature type="domain" description="Myb-like" evidence="6">
    <location>
        <begin position="3087"/>
        <end position="3137"/>
    </location>
</feature>
<dbReference type="InterPro" id="IPR017884">
    <property type="entry name" value="SANT_dom"/>
</dbReference>
<dbReference type="InterPro" id="IPR000409">
    <property type="entry name" value="BEACH_dom"/>
</dbReference>
<feature type="region of interest" description="Disordered" evidence="5">
    <location>
        <begin position="3357"/>
        <end position="3379"/>
    </location>
</feature>
<evidence type="ECO:0000256" key="1">
    <source>
        <dbReference type="ARBA" id="ARBA00022574"/>
    </source>
</evidence>
<feature type="region of interest" description="Disordered" evidence="5">
    <location>
        <begin position="2479"/>
        <end position="2502"/>
    </location>
</feature>
<feature type="domain" description="BEACH" evidence="7">
    <location>
        <begin position="1417"/>
        <end position="1711"/>
    </location>
</feature>
<feature type="compositionally biased region" description="Polar residues" evidence="5">
    <location>
        <begin position="2062"/>
        <end position="2082"/>
    </location>
</feature>
<gene>
    <name evidence="10" type="ORF">C6P45_003674</name>
</gene>
<dbReference type="EMBL" id="PUHR01000004">
    <property type="protein sequence ID" value="KAG0672199.1"/>
    <property type="molecule type" value="Genomic_DNA"/>
</dbReference>
<keyword evidence="2" id="KW-0677">Repeat</keyword>
<evidence type="ECO:0000259" key="8">
    <source>
        <dbReference type="PROSITE" id="PS51293"/>
    </source>
</evidence>
<evidence type="ECO:0000313" key="10">
    <source>
        <dbReference type="EMBL" id="KAG0672199.1"/>
    </source>
</evidence>
<dbReference type="FunFam" id="1.10.1540.10:FF:000001">
    <property type="entry name" value="neurobeachin isoform X1"/>
    <property type="match status" value="1"/>
</dbReference>
<feature type="region of interest" description="Disordered" evidence="5">
    <location>
        <begin position="2833"/>
        <end position="2882"/>
    </location>
</feature>
<feature type="domain" description="BEACH-type PH" evidence="9">
    <location>
        <begin position="1239"/>
        <end position="1371"/>
    </location>
</feature>
<proteinExistence type="predicted"/>
<evidence type="ECO:0000259" key="9">
    <source>
        <dbReference type="PROSITE" id="PS51783"/>
    </source>
</evidence>
<dbReference type="PANTHER" id="PTHR13743">
    <property type="entry name" value="BEIGE/BEACH-RELATED"/>
    <property type="match status" value="1"/>
</dbReference>
<feature type="compositionally biased region" description="Basic and acidic residues" evidence="5">
    <location>
        <begin position="2688"/>
        <end position="2700"/>
    </location>
</feature>
<dbReference type="Gene3D" id="1.10.10.60">
    <property type="entry name" value="Homeodomain-like"/>
    <property type="match status" value="2"/>
</dbReference>
<feature type="region of interest" description="Disordered" evidence="5">
    <location>
        <begin position="2062"/>
        <end position="2122"/>
    </location>
</feature>
<dbReference type="InterPro" id="IPR015943">
    <property type="entry name" value="WD40/YVTN_repeat-like_dom_sf"/>
</dbReference>
<feature type="region of interest" description="Disordered" evidence="5">
    <location>
        <begin position="2688"/>
        <end position="2707"/>
    </location>
</feature>
<evidence type="ECO:0000313" key="11">
    <source>
        <dbReference type="Proteomes" id="UP000750334"/>
    </source>
</evidence>
<comment type="function">
    <text evidence="3">May be involved in protein sorting and cell wall formation.</text>
</comment>
<feature type="compositionally biased region" description="Basic and acidic residues" evidence="5">
    <location>
        <begin position="2489"/>
        <end position="2502"/>
    </location>
</feature>
<dbReference type="PANTHER" id="PTHR13743:SF123">
    <property type="entry name" value="PROTEIN FAN"/>
    <property type="match status" value="1"/>
</dbReference>
<evidence type="ECO:0000256" key="3">
    <source>
        <dbReference type="ARBA" id="ARBA00054699"/>
    </source>
</evidence>
<feature type="compositionally biased region" description="Polar residues" evidence="5">
    <location>
        <begin position="2313"/>
        <end position="2332"/>
    </location>
</feature>
<evidence type="ECO:0000256" key="2">
    <source>
        <dbReference type="ARBA" id="ARBA00022737"/>
    </source>
</evidence>
<dbReference type="FunFam" id="1.10.10.60:FF:000431">
    <property type="entry name" value="Set3C deacetylase complex subunit"/>
    <property type="match status" value="1"/>
</dbReference>
<dbReference type="Pfam" id="PF02138">
    <property type="entry name" value="Beach"/>
    <property type="match status" value="1"/>
</dbReference>
<feature type="compositionally biased region" description="Basic and acidic residues" evidence="5">
    <location>
        <begin position="2850"/>
        <end position="2864"/>
    </location>
</feature>
<dbReference type="SUPFAM" id="SSF81837">
    <property type="entry name" value="BEACH domain"/>
    <property type="match status" value="1"/>
</dbReference>
<dbReference type="SUPFAM" id="SSF46689">
    <property type="entry name" value="Homeodomain-like"/>
    <property type="match status" value="2"/>
</dbReference>
<dbReference type="InterPro" id="IPR009057">
    <property type="entry name" value="Homeodomain-like_sf"/>
</dbReference>
<dbReference type="GO" id="GO:0006355">
    <property type="term" value="P:regulation of DNA-templated transcription"/>
    <property type="evidence" value="ECO:0007669"/>
    <property type="project" value="UniProtKB-ARBA"/>
</dbReference>